<dbReference type="Proteomes" id="UP001140949">
    <property type="component" value="Unassembled WGS sequence"/>
</dbReference>
<organism evidence="1 2">
    <name type="scientific">Iris pallida</name>
    <name type="common">Sweet iris</name>
    <dbReference type="NCBI Taxonomy" id="29817"/>
    <lineage>
        <taxon>Eukaryota</taxon>
        <taxon>Viridiplantae</taxon>
        <taxon>Streptophyta</taxon>
        <taxon>Embryophyta</taxon>
        <taxon>Tracheophyta</taxon>
        <taxon>Spermatophyta</taxon>
        <taxon>Magnoliopsida</taxon>
        <taxon>Liliopsida</taxon>
        <taxon>Asparagales</taxon>
        <taxon>Iridaceae</taxon>
        <taxon>Iridoideae</taxon>
        <taxon>Irideae</taxon>
        <taxon>Iris</taxon>
    </lineage>
</organism>
<proteinExistence type="predicted"/>
<accession>A0AAX6I2I4</accession>
<evidence type="ECO:0000313" key="2">
    <source>
        <dbReference type="Proteomes" id="UP001140949"/>
    </source>
</evidence>
<keyword evidence="2" id="KW-1185">Reference proteome</keyword>
<comment type="caution">
    <text evidence="1">The sequence shown here is derived from an EMBL/GenBank/DDBJ whole genome shotgun (WGS) entry which is preliminary data.</text>
</comment>
<reference evidence="1" key="1">
    <citation type="journal article" date="2023" name="GigaByte">
        <title>Genome assembly of the bearded iris, Iris pallida Lam.</title>
        <authorList>
            <person name="Bruccoleri R.E."/>
            <person name="Oakeley E.J."/>
            <person name="Faust A.M.E."/>
            <person name="Altorfer M."/>
            <person name="Dessus-Babus S."/>
            <person name="Burckhardt D."/>
            <person name="Oertli M."/>
            <person name="Naumann U."/>
            <person name="Petersen F."/>
            <person name="Wong J."/>
        </authorList>
    </citation>
    <scope>NUCLEOTIDE SEQUENCE</scope>
    <source>
        <strain evidence="1">GSM-AAB239-AS_SAM_17_03QT</strain>
    </source>
</reference>
<name>A0AAX6I2I4_IRIPA</name>
<sequence>MPVRAGGVAAAPSAQGPAAMVARHRSCRDGLHGQGHQKRLVVGVQRWRRGGSGVSHSWRQPVVLRETSHFSSEKTGRRAVAAFSDLGRLLVDSSFFFFFFPFCDVVMAGVGRLG</sequence>
<gene>
    <name evidence="1" type="ORF">M6B38_277570</name>
</gene>
<dbReference type="AlphaFoldDB" id="A0AAX6I2I4"/>
<dbReference type="EMBL" id="JANAVB010005398">
    <property type="protein sequence ID" value="KAJ6847449.1"/>
    <property type="molecule type" value="Genomic_DNA"/>
</dbReference>
<reference evidence="1" key="2">
    <citation type="submission" date="2023-04" db="EMBL/GenBank/DDBJ databases">
        <authorList>
            <person name="Bruccoleri R.E."/>
            <person name="Oakeley E.J."/>
            <person name="Faust A.-M."/>
            <person name="Dessus-Babus S."/>
            <person name="Altorfer M."/>
            <person name="Burckhardt D."/>
            <person name="Oertli M."/>
            <person name="Naumann U."/>
            <person name="Petersen F."/>
            <person name="Wong J."/>
        </authorList>
    </citation>
    <scope>NUCLEOTIDE SEQUENCE</scope>
    <source>
        <strain evidence="1">GSM-AAB239-AS_SAM_17_03QT</strain>
        <tissue evidence="1">Leaf</tissue>
    </source>
</reference>
<evidence type="ECO:0000313" key="1">
    <source>
        <dbReference type="EMBL" id="KAJ6847449.1"/>
    </source>
</evidence>
<protein>
    <submittedName>
        <fullName evidence="1">Pollen-specific leucine-rich repeat extensin-like protein 4</fullName>
    </submittedName>
</protein>